<keyword evidence="2" id="KW-0285">Flavoprotein</keyword>
<dbReference type="RefSeq" id="WP_109921641.1">
    <property type="nucleotide sequence ID" value="NZ_QGLF01000003.1"/>
</dbReference>
<gene>
    <name evidence="6" type="ORF">DKG75_13500</name>
</gene>
<dbReference type="OrthoDB" id="3178130at2"/>
<evidence type="ECO:0000256" key="2">
    <source>
        <dbReference type="ARBA" id="ARBA00022630"/>
    </source>
</evidence>
<dbReference type="InterPro" id="IPR036188">
    <property type="entry name" value="FAD/NAD-bd_sf"/>
</dbReference>
<dbReference type="PANTHER" id="PTHR43400">
    <property type="entry name" value="FUMARATE REDUCTASE"/>
    <property type="match status" value="1"/>
</dbReference>
<feature type="domain" description="FAD-dependent oxidoreductase 2 FAD-binding" evidence="5">
    <location>
        <begin position="11"/>
        <end position="546"/>
    </location>
</feature>
<dbReference type="GO" id="GO:0016491">
    <property type="term" value="F:oxidoreductase activity"/>
    <property type="evidence" value="ECO:0007669"/>
    <property type="project" value="UniProtKB-KW"/>
</dbReference>
<evidence type="ECO:0000256" key="1">
    <source>
        <dbReference type="ARBA" id="ARBA00001974"/>
    </source>
</evidence>
<dbReference type="AlphaFoldDB" id="A0A317E1N1"/>
<dbReference type="InterPro" id="IPR050315">
    <property type="entry name" value="FAD-oxidoreductase_2"/>
</dbReference>
<evidence type="ECO:0000256" key="4">
    <source>
        <dbReference type="ARBA" id="ARBA00023002"/>
    </source>
</evidence>
<keyword evidence="3" id="KW-0274">FAD</keyword>
<dbReference type="SUPFAM" id="SSF51905">
    <property type="entry name" value="FAD/NAD(P)-binding domain"/>
    <property type="match status" value="1"/>
</dbReference>
<evidence type="ECO:0000313" key="7">
    <source>
        <dbReference type="Proteomes" id="UP000246077"/>
    </source>
</evidence>
<proteinExistence type="predicted"/>
<name>A0A317E1N1_9PROT</name>
<dbReference type="PRINTS" id="PR00411">
    <property type="entry name" value="PNDRDTASEI"/>
</dbReference>
<dbReference type="InterPro" id="IPR027477">
    <property type="entry name" value="Succ_DH/fumarate_Rdtase_cat_sf"/>
</dbReference>
<accession>A0A317E1N1</accession>
<evidence type="ECO:0000256" key="3">
    <source>
        <dbReference type="ARBA" id="ARBA00022827"/>
    </source>
</evidence>
<dbReference type="SUPFAM" id="SSF56425">
    <property type="entry name" value="Succinate dehydrogenase/fumarate reductase flavoprotein, catalytic domain"/>
    <property type="match status" value="1"/>
</dbReference>
<keyword evidence="7" id="KW-1185">Reference proteome</keyword>
<dbReference type="Gene3D" id="3.50.50.60">
    <property type="entry name" value="FAD/NAD(P)-binding domain"/>
    <property type="match status" value="2"/>
</dbReference>
<comment type="caution">
    <text evidence="6">The sequence shown here is derived from an EMBL/GenBank/DDBJ whole genome shotgun (WGS) entry which is preliminary data.</text>
</comment>
<dbReference type="PANTHER" id="PTHR43400:SF10">
    <property type="entry name" value="3-OXOSTEROID 1-DEHYDROGENASE"/>
    <property type="match status" value="1"/>
</dbReference>
<reference evidence="7" key="1">
    <citation type="submission" date="2018-05" db="EMBL/GenBank/DDBJ databases">
        <title>Zavarzinia sp. HR-AS.</title>
        <authorList>
            <person name="Lee Y."/>
            <person name="Jeon C.O."/>
        </authorList>
    </citation>
    <scope>NUCLEOTIDE SEQUENCE [LARGE SCALE GENOMIC DNA]</scope>
    <source>
        <strain evidence="7">DSM 1231</strain>
    </source>
</reference>
<dbReference type="Pfam" id="PF00890">
    <property type="entry name" value="FAD_binding_2"/>
    <property type="match status" value="1"/>
</dbReference>
<dbReference type="EMBL" id="QGLF01000003">
    <property type="protein sequence ID" value="PWR20997.1"/>
    <property type="molecule type" value="Genomic_DNA"/>
</dbReference>
<comment type="cofactor">
    <cofactor evidence="1">
        <name>FAD</name>
        <dbReference type="ChEBI" id="CHEBI:57692"/>
    </cofactor>
</comment>
<organism evidence="6 7">
    <name type="scientific">Zavarzinia compransoris</name>
    <dbReference type="NCBI Taxonomy" id="1264899"/>
    <lineage>
        <taxon>Bacteria</taxon>
        <taxon>Pseudomonadati</taxon>
        <taxon>Pseudomonadota</taxon>
        <taxon>Alphaproteobacteria</taxon>
        <taxon>Rhodospirillales</taxon>
        <taxon>Zavarziniaceae</taxon>
        <taxon>Zavarzinia</taxon>
    </lineage>
</organism>
<dbReference type="Proteomes" id="UP000246077">
    <property type="component" value="Unassembled WGS sequence"/>
</dbReference>
<dbReference type="GO" id="GO:0008202">
    <property type="term" value="P:steroid metabolic process"/>
    <property type="evidence" value="ECO:0007669"/>
    <property type="project" value="UniProtKB-ARBA"/>
</dbReference>
<evidence type="ECO:0000313" key="6">
    <source>
        <dbReference type="EMBL" id="PWR20997.1"/>
    </source>
</evidence>
<sequence>MTQPTFDRETDLLVAGAGPGGMAAALVASLEGLDVVIAEKSEQVGGTAATSAGTLWIPGNRQSLAAGWTDSAADAERYMDALTGGPEAPNRRLREAYLASGPEVIDDLMRRTEVQFVPCGKHPDYQSNRPGAAVAGRAIVARMFDGRLLGPDFERVRPPIREFMVFGGMMVGKDDIPRLLGRFKSVANFIHAGKLFARYLKDRLRYSRGTRVVMGNALVARLFYSLKRQDVPILFGAGIVELIQGPRGVEGAVIETATGRLRIRARRGVVLATGGYAHDQQLRNAFMPQPVTPLSLAAAPDTGDGIRLGQGLGARVAPGEHGSGAFWTPVSKVPRRDGTQGLFPHLSLDRAKPGLIAVNREGRRFVDEGASYHDFVEAMYATRSIPAFLVCTAGFVRRYGIGPVHPGTRDLQPFADSGYLTLAPTLEALARRLGLDPAVLAATVARHNGFARTGRDEDFGKGESELSRFNGDAGHGPNPCLAPLETGPFCAVEVFPAEIACSTGLSTDEDARVLNGAGEVIPGLYACGNDMASIMAGTYPGPGTTLGPAIVFAWRAARHAAGCVPQQQQERRLRAV</sequence>
<keyword evidence="4" id="KW-0560">Oxidoreductase</keyword>
<dbReference type="Gene3D" id="3.90.700.10">
    <property type="entry name" value="Succinate dehydrogenase/fumarate reductase flavoprotein, catalytic domain"/>
    <property type="match status" value="1"/>
</dbReference>
<dbReference type="InterPro" id="IPR003953">
    <property type="entry name" value="FAD-dep_OxRdtase_2_FAD-bd"/>
</dbReference>
<evidence type="ECO:0000259" key="5">
    <source>
        <dbReference type="Pfam" id="PF00890"/>
    </source>
</evidence>
<protein>
    <submittedName>
        <fullName evidence="6">FAD-binding dehydrogenase</fullName>
    </submittedName>
</protein>